<name>L7MA54_RHIPC</name>
<reference evidence="2" key="1">
    <citation type="submission" date="2012-11" db="EMBL/GenBank/DDBJ databases">
        <authorList>
            <person name="Lucero-Rivera Y.E."/>
            <person name="Tovar-Ramirez D."/>
        </authorList>
    </citation>
    <scope>NUCLEOTIDE SEQUENCE</scope>
    <source>
        <tissue evidence="2">Salivary gland</tissue>
    </source>
</reference>
<accession>L7MA54</accession>
<keyword evidence="1" id="KW-0732">Signal</keyword>
<sequence length="72" mass="7966">MKISSTLCLLATVTVFAVIIFGTVMAAPKEHHRWRRAGSCTSNEECKAKCPPNTNYGCILVQEYCLCGKKRS</sequence>
<evidence type="ECO:0000256" key="1">
    <source>
        <dbReference type="SAM" id="SignalP"/>
    </source>
</evidence>
<evidence type="ECO:0000313" key="2">
    <source>
        <dbReference type="EMBL" id="JAA60935.1"/>
    </source>
</evidence>
<proteinExistence type="evidence at transcript level"/>
<feature type="chain" id="PRO_5003981143" evidence="1">
    <location>
        <begin position="27"/>
        <end position="72"/>
    </location>
</feature>
<protein>
    <submittedName>
        <fullName evidence="2">Putative tick defensin</fullName>
    </submittedName>
</protein>
<feature type="signal peptide" evidence="1">
    <location>
        <begin position="1"/>
        <end position="26"/>
    </location>
</feature>
<dbReference type="AlphaFoldDB" id="L7MA54"/>
<organism evidence="2">
    <name type="scientific">Rhipicephalus pulchellus</name>
    <name type="common">Yellow backed tick</name>
    <name type="synonym">Dermacentor pulchellus</name>
    <dbReference type="NCBI Taxonomy" id="72859"/>
    <lineage>
        <taxon>Eukaryota</taxon>
        <taxon>Metazoa</taxon>
        <taxon>Ecdysozoa</taxon>
        <taxon>Arthropoda</taxon>
        <taxon>Chelicerata</taxon>
        <taxon>Arachnida</taxon>
        <taxon>Acari</taxon>
        <taxon>Parasitiformes</taxon>
        <taxon>Ixodida</taxon>
        <taxon>Ixodoidea</taxon>
        <taxon>Ixodidae</taxon>
        <taxon>Rhipicephalinae</taxon>
        <taxon>Rhipicephalus</taxon>
        <taxon>Rhipicephalus</taxon>
    </lineage>
</organism>
<reference evidence="2" key="2">
    <citation type="journal article" date="2015" name="J. Proteomics">
        <title>Sexual differences in the sialomes of the zebra tick, Rhipicephalus pulchellus.</title>
        <authorList>
            <person name="Tan A.W."/>
            <person name="Francischetti I.M."/>
            <person name="Slovak M."/>
            <person name="Kini R.M."/>
            <person name="Ribeiro J.M."/>
        </authorList>
    </citation>
    <scope>NUCLEOTIDE SEQUENCE</scope>
    <source>
        <tissue evidence="2">Salivary gland</tissue>
    </source>
</reference>
<dbReference type="EMBL" id="GACK01004099">
    <property type="protein sequence ID" value="JAA60935.1"/>
    <property type="molecule type" value="mRNA"/>
</dbReference>